<reference evidence="1" key="2">
    <citation type="submission" date="2022-12" db="EMBL/GenBank/DDBJ databases">
        <authorList>
            <person name="Sun Q."/>
            <person name="Zhou Y."/>
        </authorList>
    </citation>
    <scope>NUCLEOTIDE SEQUENCE</scope>
    <source>
        <strain evidence="1">CGMCC 1.15034</strain>
    </source>
</reference>
<dbReference type="Proteomes" id="UP000625079">
    <property type="component" value="Unassembled WGS sequence"/>
</dbReference>
<protein>
    <submittedName>
        <fullName evidence="1">Uncharacterized protein</fullName>
    </submittedName>
</protein>
<organism evidence="1 2">
    <name type="scientific">Bradyrhizobium guangdongense</name>
    <dbReference type="NCBI Taxonomy" id="1325090"/>
    <lineage>
        <taxon>Bacteria</taxon>
        <taxon>Pseudomonadati</taxon>
        <taxon>Pseudomonadota</taxon>
        <taxon>Alphaproteobacteria</taxon>
        <taxon>Hyphomicrobiales</taxon>
        <taxon>Nitrobacteraceae</taxon>
        <taxon>Bradyrhizobium</taxon>
    </lineage>
</organism>
<dbReference type="EMBL" id="BMHC01000004">
    <property type="protein sequence ID" value="GGI23783.1"/>
    <property type="molecule type" value="Genomic_DNA"/>
</dbReference>
<evidence type="ECO:0000313" key="2">
    <source>
        <dbReference type="Proteomes" id="UP000625079"/>
    </source>
</evidence>
<evidence type="ECO:0000313" key="1">
    <source>
        <dbReference type="EMBL" id="GGI23783.1"/>
    </source>
</evidence>
<name>A0AA88B7S8_9BRAD</name>
<dbReference type="AlphaFoldDB" id="A0AA88B7S8"/>
<dbReference type="RefSeq" id="WP_164938661.1">
    <property type="nucleotide sequence ID" value="NZ_BMHC01000004.1"/>
</dbReference>
<gene>
    <name evidence="1" type="ORF">GCM10010987_26110</name>
</gene>
<proteinExistence type="predicted"/>
<reference evidence="1" key="1">
    <citation type="journal article" date="2014" name="Int. J. Syst. Evol. Microbiol.">
        <title>Complete genome sequence of Corynebacterium casei LMG S-19264T (=DSM 44701T), isolated from a smear-ripened cheese.</title>
        <authorList>
            <consortium name="US DOE Joint Genome Institute (JGI-PGF)"/>
            <person name="Walter F."/>
            <person name="Albersmeier A."/>
            <person name="Kalinowski J."/>
            <person name="Ruckert C."/>
        </authorList>
    </citation>
    <scope>NUCLEOTIDE SEQUENCE</scope>
    <source>
        <strain evidence="1">CGMCC 1.15034</strain>
    </source>
</reference>
<sequence length="55" mass="5896">MANKPHISFRPSVELDAAIRAAASKDRRPVSSFVANLVEDALAAKQANHQHSEAA</sequence>
<comment type="caution">
    <text evidence="1">The sequence shown here is derived from an EMBL/GenBank/DDBJ whole genome shotgun (WGS) entry which is preliminary data.</text>
</comment>
<accession>A0AA88B7S8</accession>